<sequence length="165" mass="19249">MPRTRDPFPFPKTENDYSLTGARQCQKEPFDKPTHIAQNDEPWSRLNDRATLASIRRNVRCHDRQAPKDSLDFHLKSTYDHHQEFLSSKNQTLYQRETFTDDHGRTLKNRGKHEAPLCETKTEVKVWLNSQKSSIYSIEGTIESHHNASTNRGYSRKHDGGFYST</sequence>
<reference evidence="2" key="2">
    <citation type="submission" date="2014-03" db="EMBL/GenBank/DDBJ databases">
        <authorList>
            <person name="Genoscope - CEA"/>
        </authorList>
    </citation>
    <scope>NUCLEOTIDE SEQUENCE</scope>
</reference>
<feature type="compositionally biased region" description="Basic and acidic residues" evidence="1">
    <location>
        <begin position="25"/>
        <end position="34"/>
    </location>
</feature>
<reference evidence="2" key="1">
    <citation type="journal article" date="2014" name="Nat. Commun.">
        <title>The rainbow trout genome provides novel insights into evolution after whole-genome duplication in vertebrates.</title>
        <authorList>
            <person name="Berthelot C."/>
            <person name="Brunet F."/>
            <person name="Chalopin D."/>
            <person name="Juanchich A."/>
            <person name="Bernard M."/>
            <person name="Noel B."/>
            <person name="Bento P."/>
            <person name="Da Silva C."/>
            <person name="Labadie K."/>
            <person name="Alberti A."/>
            <person name="Aury J.M."/>
            <person name="Louis A."/>
            <person name="Dehais P."/>
            <person name="Bardou P."/>
            <person name="Montfort J."/>
            <person name="Klopp C."/>
            <person name="Cabau C."/>
            <person name="Gaspin C."/>
            <person name="Thorgaard G.H."/>
            <person name="Boussaha M."/>
            <person name="Quillet E."/>
            <person name="Guyomard R."/>
            <person name="Galiana D."/>
            <person name="Bobe J."/>
            <person name="Volff J.N."/>
            <person name="Genet C."/>
            <person name="Wincker P."/>
            <person name="Jaillon O."/>
            <person name="Roest Crollius H."/>
            <person name="Guiguen Y."/>
        </authorList>
    </citation>
    <scope>NUCLEOTIDE SEQUENCE [LARGE SCALE GENOMIC DNA]</scope>
</reference>
<evidence type="ECO:0000256" key="1">
    <source>
        <dbReference type="SAM" id="MobiDB-lite"/>
    </source>
</evidence>
<dbReference type="InterPro" id="IPR022179">
    <property type="entry name" value="CFAP276"/>
</dbReference>
<dbReference type="EMBL" id="FR905074">
    <property type="protein sequence ID" value="CDQ75705.1"/>
    <property type="molecule type" value="Genomic_DNA"/>
</dbReference>
<feature type="compositionally biased region" description="Basic and acidic residues" evidence="1">
    <location>
        <begin position="156"/>
        <end position="165"/>
    </location>
</feature>
<protein>
    <submittedName>
        <fullName evidence="2">Uncharacterized protein</fullName>
    </submittedName>
</protein>
<dbReference type="Proteomes" id="UP000193380">
    <property type="component" value="Unassembled WGS sequence"/>
</dbReference>
<evidence type="ECO:0000313" key="2">
    <source>
        <dbReference type="EMBL" id="CDQ75705.1"/>
    </source>
</evidence>
<dbReference type="Pfam" id="PF12494">
    <property type="entry name" value="DUF3695"/>
    <property type="match status" value="1"/>
</dbReference>
<dbReference type="STRING" id="8022.A0A060XFR5"/>
<feature type="region of interest" description="Disordered" evidence="1">
    <location>
        <begin position="1"/>
        <end position="39"/>
    </location>
</feature>
<gene>
    <name evidence="2" type="ORF">GSONMT00028227001</name>
</gene>
<feature type="region of interest" description="Disordered" evidence="1">
    <location>
        <begin position="146"/>
        <end position="165"/>
    </location>
</feature>
<name>A0A060XFR5_ONCMY</name>
<dbReference type="PaxDb" id="8022-A0A060XFR5"/>
<accession>A0A060XFR5</accession>
<organism evidence="2 3">
    <name type="scientific">Oncorhynchus mykiss</name>
    <name type="common">Rainbow trout</name>
    <name type="synonym">Salmo gairdneri</name>
    <dbReference type="NCBI Taxonomy" id="8022"/>
    <lineage>
        <taxon>Eukaryota</taxon>
        <taxon>Metazoa</taxon>
        <taxon>Chordata</taxon>
        <taxon>Craniata</taxon>
        <taxon>Vertebrata</taxon>
        <taxon>Euteleostomi</taxon>
        <taxon>Actinopterygii</taxon>
        <taxon>Neopterygii</taxon>
        <taxon>Teleostei</taxon>
        <taxon>Protacanthopterygii</taxon>
        <taxon>Salmoniformes</taxon>
        <taxon>Salmonidae</taxon>
        <taxon>Salmoninae</taxon>
        <taxon>Oncorhynchus</taxon>
    </lineage>
</organism>
<dbReference type="AlphaFoldDB" id="A0A060XFR5"/>
<evidence type="ECO:0000313" key="3">
    <source>
        <dbReference type="Proteomes" id="UP000193380"/>
    </source>
</evidence>
<proteinExistence type="predicted"/>